<dbReference type="STRING" id="1777140.AWB79_00141"/>
<comment type="caution">
    <text evidence="2">The sequence shown here is derived from an EMBL/GenBank/DDBJ whole genome shotgun (WGS) entry which is preliminary data.</text>
</comment>
<keyword evidence="3" id="KW-1185">Reference proteome</keyword>
<sequence>MRRAGRARSADRTAAGPQTVSIQSSTMDSRFGVPSNAAAHYLINGAIVKSGSPAKIAVT</sequence>
<dbReference type="Proteomes" id="UP000054851">
    <property type="component" value="Unassembled WGS sequence"/>
</dbReference>
<evidence type="ECO:0000256" key="1">
    <source>
        <dbReference type="SAM" id="MobiDB-lite"/>
    </source>
</evidence>
<protein>
    <submittedName>
        <fullName evidence="2">Uncharacterized protein</fullName>
    </submittedName>
</protein>
<feature type="region of interest" description="Disordered" evidence="1">
    <location>
        <begin position="1"/>
        <end position="29"/>
    </location>
</feature>
<reference evidence="2" key="1">
    <citation type="submission" date="2016-01" db="EMBL/GenBank/DDBJ databases">
        <authorList>
            <person name="Peeters C."/>
        </authorList>
    </citation>
    <scope>NUCLEOTIDE SEQUENCE</scope>
    <source>
        <strain evidence="2">LMG 29322</strain>
    </source>
</reference>
<evidence type="ECO:0000313" key="3">
    <source>
        <dbReference type="Proteomes" id="UP000054851"/>
    </source>
</evidence>
<gene>
    <name evidence="2" type="ORF">AWB79_00141</name>
</gene>
<dbReference type="AlphaFoldDB" id="A0A157Z2G7"/>
<feature type="compositionally biased region" description="Polar residues" evidence="1">
    <location>
        <begin position="16"/>
        <end position="28"/>
    </location>
</feature>
<dbReference type="EMBL" id="FCOA02000001">
    <property type="protein sequence ID" value="SAK39682.1"/>
    <property type="molecule type" value="Genomic_DNA"/>
</dbReference>
<evidence type="ECO:0000313" key="2">
    <source>
        <dbReference type="EMBL" id="SAK39682.1"/>
    </source>
</evidence>
<accession>A0A157Z2G7</accession>
<organism evidence="2 3">
    <name type="scientific">Caballeronia hypogeia</name>
    <dbReference type="NCBI Taxonomy" id="1777140"/>
    <lineage>
        <taxon>Bacteria</taxon>
        <taxon>Pseudomonadati</taxon>
        <taxon>Pseudomonadota</taxon>
        <taxon>Betaproteobacteria</taxon>
        <taxon>Burkholderiales</taxon>
        <taxon>Burkholderiaceae</taxon>
        <taxon>Caballeronia</taxon>
    </lineage>
</organism>
<proteinExistence type="predicted"/>
<name>A0A157Z2G7_9BURK</name>